<comment type="caution">
    <text evidence="3">The sequence shown here is derived from an EMBL/GenBank/DDBJ whole genome shotgun (WGS) entry which is preliminary data.</text>
</comment>
<dbReference type="Pfam" id="PF10648">
    <property type="entry name" value="Gmad2"/>
    <property type="match status" value="1"/>
</dbReference>
<feature type="domain" description="Intracellular proteinase inhibitor BsuPI" evidence="2">
    <location>
        <begin position="42"/>
        <end position="134"/>
    </location>
</feature>
<accession>A0A427TXY1</accession>
<evidence type="ECO:0000259" key="1">
    <source>
        <dbReference type="Pfam" id="PF10648"/>
    </source>
</evidence>
<dbReference type="EMBL" id="RSFW01000002">
    <property type="protein sequence ID" value="RSD29359.1"/>
    <property type="molecule type" value="Genomic_DNA"/>
</dbReference>
<dbReference type="InterPro" id="IPR038144">
    <property type="entry name" value="IPI"/>
</dbReference>
<gene>
    <name evidence="3" type="ORF">EJA10_01560</name>
</gene>
<dbReference type="Gene3D" id="2.60.40.2360">
    <property type="entry name" value="Intracellular proteinase inhibitor BsuPI"/>
    <property type="match status" value="1"/>
</dbReference>
<evidence type="ECO:0000259" key="2">
    <source>
        <dbReference type="Pfam" id="PF12690"/>
    </source>
</evidence>
<reference evidence="4" key="1">
    <citation type="submission" date="2018-12" db="EMBL/GenBank/DDBJ databases">
        <title>Bacillus chawlae sp. nov., Bacillus glennii sp. nov., and Bacillus saganii sp. nov. Isolated from the Vehicle Assembly Building at Kennedy Space Center where the Viking Spacecraft were Assembled.</title>
        <authorList>
            <person name="Seuylemezian A."/>
            <person name="Vaishampayan P."/>
        </authorList>
    </citation>
    <scope>NUCLEOTIDE SEQUENCE [LARGE SCALE GENOMIC DNA]</scope>
    <source>
        <strain evidence="4">DSM 13966</strain>
    </source>
</reference>
<dbReference type="OrthoDB" id="1357684at2"/>
<feature type="domain" description="Bacterial spore germination immunoglobulin-like" evidence="1">
    <location>
        <begin position="173"/>
        <end position="243"/>
    </location>
</feature>
<dbReference type="Proteomes" id="UP000279911">
    <property type="component" value="Unassembled WGS sequence"/>
</dbReference>
<dbReference type="Pfam" id="PF12690">
    <property type="entry name" value="BsuPI"/>
    <property type="match status" value="1"/>
</dbReference>
<organism evidence="3 4">
    <name type="scientific">Mesobacillus subterraneus</name>
    <dbReference type="NCBI Taxonomy" id="285983"/>
    <lineage>
        <taxon>Bacteria</taxon>
        <taxon>Bacillati</taxon>
        <taxon>Bacillota</taxon>
        <taxon>Bacilli</taxon>
        <taxon>Bacillales</taxon>
        <taxon>Bacillaceae</taxon>
        <taxon>Mesobacillus</taxon>
    </lineage>
</organism>
<dbReference type="RefSeq" id="WP_125478231.1">
    <property type="nucleotide sequence ID" value="NZ_RSFW01000002.1"/>
</dbReference>
<dbReference type="InterPro" id="IPR018911">
    <property type="entry name" value="Gmad2_Ig-like_dom"/>
</dbReference>
<dbReference type="InterPro" id="IPR020481">
    <property type="entry name" value="Intracell_prot_inh_BsuPI"/>
</dbReference>
<proteinExistence type="predicted"/>
<sequence>MRKISLLIILLLMAVAPVLAIGEEKPSSRQTEFSFYVDPVAGPEKAVFELVLINTGNNPLAFEFPTSQKYELTVNDPSGKKVYQYSDGKAFTQAFETVTLKPRGKISWKESWDYLAAGERVKEGEYTVTANLKAISVNGKPIADKKLMTDAKTMYIPGENPVFKGVRAEGSKGTYKVSGEARPIHGKFYYTVEDGHNELVGETELIFTEKYPQWKPFTIDISIPENKLPQNASLILNLYERSKDGEIIHTYPVLLERFNNQ</sequence>
<evidence type="ECO:0008006" key="5">
    <source>
        <dbReference type="Google" id="ProtNLM"/>
    </source>
</evidence>
<evidence type="ECO:0000313" key="4">
    <source>
        <dbReference type="Proteomes" id="UP000279911"/>
    </source>
</evidence>
<protein>
    <recommendedName>
        <fullName evidence="5">Intracellular proteinase inhibitor BsuPI domain-containing protein</fullName>
    </recommendedName>
</protein>
<name>A0A427TXY1_9BACI</name>
<dbReference type="AlphaFoldDB" id="A0A427TXY1"/>
<evidence type="ECO:0000313" key="3">
    <source>
        <dbReference type="EMBL" id="RSD29359.1"/>
    </source>
</evidence>